<gene>
    <name evidence="1" type="ORF">DW944_00035</name>
</gene>
<dbReference type="InterPro" id="IPR046557">
    <property type="entry name" value="DUF6711"/>
</dbReference>
<proteinExistence type="predicted"/>
<name>A0A413RCP6_9FIRM</name>
<dbReference type="RefSeq" id="WP_117969163.1">
    <property type="nucleotide sequence ID" value="NZ_CATWJF010000046.1"/>
</dbReference>
<sequence>MAKYKGYLLKVKDQIFPMKYIKSETYTSTDNQRSELKAYRNTNNYLIRQTSPNFKTKIEFETPPLLQSQYEEIRQLLNQGTINRTERKIKITYWNSEDLTYKNAVVYMPDISYTIKNQMRNELLYNPLKMEFIEY</sequence>
<evidence type="ECO:0000313" key="1">
    <source>
        <dbReference type="EMBL" id="RHA20596.1"/>
    </source>
</evidence>
<dbReference type="AlphaFoldDB" id="A0A413RCP6"/>
<keyword evidence="2" id="KW-1185">Reference proteome</keyword>
<evidence type="ECO:0000313" key="2">
    <source>
        <dbReference type="Proteomes" id="UP000284779"/>
    </source>
</evidence>
<comment type="caution">
    <text evidence="1">The sequence shown here is derived from an EMBL/GenBank/DDBJ whole genome shotgun (WGS) entry which is preliminary data.</text>
</comment>
<reference evidence="1 2" key="1">
    <citation type="submission" date="2018-08" db="EMBL/GenBank/DDBJ databases">
        <title>A genome reference for cultivated species of the human gut microbiota.</title>
        <authorList>
            <person name="Zou Y."/>
            <person name="Xue W."/>
            <person name="Luo G."/>
        </authorList>
    </citation>
    <scope>NUCLEOTIDE SEQUENCE [LARGE SCALE GENOMIC DNA]</scope>
    <source>
        <strain evidence="1 2">AM44-11BH</strain>
    </source>
</reference>
<dbReference type="Proteomes" id="UP000284779">
    <property type="component" value="Unassembled WGS sequence"/>
</dbReference>
<accession>A0A413RCP6</accession>
<dbReference type="Pfam" id="PF20458">
    <property type="entry name" value="DUF6711"/>
    <property type="match status" value="1"/>
</dbReference>
<protein>
    <submittedName>
        <fullName evidence="1">Uncharacterized protein</fullName>
    </submittedName>
</protein>
<organism evidence="1 2">
    <name type="scientific">Eubacterium ventriosum</name>
    <dbReference type="NCBI Taxonomy" id="39496"/>
    <lineage>
        <taxon>Bacteria</taxon>
        <taxon>Bacillati</taxon>
        <taxon>Bacillota</taxon>
        <taxon>Clostridia</taxon>
        <taxon>Eubacteriales</taxon>
        <taxon>Eubacteriaceae</taxon>
        <taxon>Eubacterium</taxon>
    </lineage>
</organism>
<dbReference type="EMBL" id="QSFD01000001">
    <property type="protein sequence ID" value="RHA20596.1"/>
    <property type="molecule type" value="Genomic_DNA"/>
</dbReference>